<evidence type="ECO:0000256" key="1">
    <source>
        <dbReference type="SAM" id="MobiDB-lite"/>
    </source>
</evidence>
<dbReference type="PANTHER" id="PTHR15837:SF5">
    <property type="entry name" value="NYN DOMAIN-CONTAINING PROTEIN"/>
    <property type="match status" value="1"/>
</dbReference>
<gene>
    <name evidence="2" type="ORF">CC78DRAFT_540697</name>
</gene>
<evidence type="ECO:0000313" key="2">
    <source>
        <dbReference type="EMBL" id="KAF2268400.1"/>
    </source>
</evidence>
<dbReference type="InterPro" id="IPR007681">
    <property type="entry name" value="Mog1"/>
</dbReference>
<feature type="compositionally biased region" description="Basic and acidic residues" evidence="1">
    <location>
        <begin position="142"/>
        <end position="160"/>
    </location>
</feature>
<organism evidence="2 3">
    <name type="scientific">Lojkania enalia</name>
    <dbReference type="NCBI Taxonomy" id="147567"/>
    <lineage>
        <taxon>Eukaryota</taxon>
        <taxon>Fungi</taxon>
        <taxon>Dikarya</taxon>
        <taxon>Ascomycota</taxon>
        <taxon>Pezizomycotina</taxon>
        <taxon>Dothideomycetes</taxon>
        <taxon>Pleosporomycetidae</taxon>
        <taxon>Pleosporales</taxon>
        <taxon>Pleosporales incertae sedis</taxon>
        <taxon>Lojkania</taxon>
    </lineage>
</organism>
<dbReference type="GO" id="GO:0005634">
    <property type="term" value="C:nucleus"/>
    <property type="evidence" value="ECO:0007669"/>
    <property type="project" value="TreeGrafter"/>
</dbReference>
<name>A0A9P4KGZ3_9PLEO</name>
<dbReference type="Gene3D" id="3.40.50.1010">
    <property type="entry name" value="5'-nuclease"/>
    <property type="match status" value="1"/>
</dbReference>
<dbReference type="EMBL" id="ML986586">
    <property type="protein sequence ID" value="KAF2268400.1"/>
    <property type="molecule type" value="Genomic_DNA"/>
</dbReference>
<reference evidence="3" key="1">
    <citation type="journal article" date="2020" name="Stud. Mycol.">
        <title>101 Dothideomycetes genomes: A test case for predicting lifestyles and emergence of pathogens.</title>
        <authorList>
            <person name="Haridas S."/>
            <person name="Albert R."/>
            <person name="Binder M."/>
            <person name="Bloem J."/>
            <person name="LaButti K."/>
            <person name="Salamov A."/>
            <person name="Andreopoulos B."/>
            <person name="Baker S."/>
            <person name="Barry K."/>
            <person name="Bills G."/>
            <person name="Bluhm B."/>
            <person name="Cannon C."/>
            <person name="Castanera R."/>
            <person name="Culley D."/>
            <person name="Daum C."/>
            <person name="Ezra D."/>
            <person name="Gonzalez J."/>
            <person name="Henrissat B."/>
            <person name="Kuo A."/>
            <person name="Liang C."/>
            <person name="Lipzen A."/>
            <person name="Lutzoni F."/>
            <person name="Magnuson J."/>
            <person name="Mondo S."/>
            <person name="Nolan M."/>
            <person name="Ohm R."/>
            <person name="Pangilinan J."/>
            <person name="Park H.-J."/>
            <person name="Ramirez L."/>
            <person name="Alfaro M."/>
            <person name="Sun H."/>
            <person name="Tritt A."/>
            <person name="Yoshinaga Y."/>
            <person name="Zwiers L.-H."/>
            <person name="Turgeon B."/>
            <person name="Goodwin S."/>
            <person name="Spatafora J."/>
            <person name="Crous P."/>
            <person name="Grigoriev I."/>
        </authorList>
    </citation>
    <scope>NUCLEOTIDE SEQUENCE [LARGE SCALE GENOMIC DNA]</scope>
    <source>
        <strain evidence="3">CBS 304.66</strain>
    </source>
</reference>
<feature type="region of interest" description="Disordered" evidence="1">
    <location>
        <begin position="511"/>
        <end position="533"/>
    </location>
</feature>
<protein>
    <recommendedName>
        <fullName evidence="4">NYN domain-containing protein</fullName>
    </recommendedName>
</protein>
<feature type="region of interest" description="Disordered" evidence="1">
    <location>
        <begin position="211"/>
        <end position="237"/>
    </location>
</feature>
<dbReference type="OrthoDB" id="5590473at2759"/>
<dbReference type="Proteomes" id="UP000800093">
    <property type="component" value="Unassembled WGS sequence"/>
</dbReference>
<sequence>MPSQPVDTPWDFGPVLSQLNAELYGLDSPTSLPDIGPAVQVRHDIQCEDDSHLATSLGSFHKLWYYLGVPADLPPPIISPIEPEELSSSDEALLSSPPNSGNASQSADPYESETLLVPRANQPKKSDASNAFASLSITKDEKKERKLAREATQRAEIEKKKKERHGKKLEKETKIAQQDRRLELLPPKSAANLHTFDLKPRQVAEQPLPDTGIKVTSSAPTPIQRSSTPVAMSHLPKSPEPNIATSCARYHAKQLSSNDVSTCNPEFSTASSALTALNSSLTKQYTLFGMPFPSQRPPLTNPLLNSGAGVFTNAPMSSRFTPPIVYQANFPSDGAMELVPRTAQSAIVRTSGPRTPAPTALALRPQDERHFCFLQQLMHNFPEDQSWLLSPMQMLNTKTSAGGVHIFIDASNILLGFRDRLKDACTQMFDLSFDCLALLLERRRPVSRRVLAGSSRESAPLAFVDSFIAKAEVVGYENNVYEQVYKRKELTGKQKFFKNVERIGWTRAIRRRSGSDSDSEMDIATSTTSTPPTPKWVEQGVDENLHLKMCQSLLDYDSPATMVLATGDGAAAEYSDGFLAHVERALKRGWHVELVSWKQQINRAYTKKKFQMKWMGNFKIIYLDDYLESLIDT</sequence>
<feature type="region of interest" description="Disordered" evidence="1">
    <location>
        <begin position="80"/>
        <end position="111"/>
    </location>
</feature>
<feature type="compositionally biased region" description="Low complexity" evidence="1">
    <location>
        <begin position="89"/>
        <end position="98"/>
    </location>
</feature>
<dbReference type="GO" id="GO:0005085">
    <property type="term" value="F:guanyl-nucleotide exchange factor activity"/>
    <property type="evidence" value="ECO:0007669"/>
    <property type="project" value="TreeGrafter"/>
</dbReference>
<feature type="region of interest" description="Disordered" evidence="1">
    <location>
        <begin position="142"/>
        <end position="168"/>
    </location>
</feature>
<dbReference type="AlphaFoldDB" id="A0A9P4KGZ3"/>
<keyword evidence="3" id="KW-1185">Reference proteome</keyword>
<proteinExistence type="predicted"/>
<dbReference type="GO" id="GO:0006606">
    <property type="term" value="P:protein import into nucleus"/>
    <property type="evidence" value="ECO:0007669"/>
    <property type="project" value="TreeGrafter"/>
</dbReference>
<dbReference type="PANTHER" id="PTHR15837">
    <property type="entry name" value="RAN GUANINE NUCLEOTIDE RELEASE FACTOR"/>
    <property type="match status" value="1"/>
</dbReference>
<accession>A0A9P4KGZ3</accession>
<feature type="compositionally biased region" description="Polar residues" evidence="1">
    <location>
        <begin position="214"/>
        <end position="230"/>
    </location>
</feature>
<dbReference type="GO" id="GO:0031267">
    <property type="term" value="F:small GTPase binding"/>
    <property type="evidence" value="ECO:0007669"/>
    <property type="project" value="TreeGrafter"/>
</dbReference>
<comment type="caution">
    <text evidence="2">The sequence shown here is derived from an EMBL/GenBank/DDBJ whole genome shotgun (WGS) entry which is preliminary data.</text>
</comment>
<evidence type="ECO:0000313" key="3">
    <source>
        <dbReference type="Proteomes" id="UP000800093"/>
    </source>
</evidence>
<evidence type="ECO:0008006" key="4">
    <source>
        <dbReference type="Google" id="ProtNLM"/>
    </source>
</evidence>
<dbReference type="CDD" id="cd18724">
    <property type="entry name" value="PIN_LabA-like"/>
    <property type="match status" value="1"/>
</dbReference>